<organism evidence="10 11">
    <name type="scientific">Agathobacter rectalis</name>
    <dbReference type="NCBI Taxonomy" id="39491"/>
    <lineage>
        <taxon>Bacteria</taxon>
        <taxon>Bacillati</taxon>
        <taxon>Bacillota</taxon>
        <taxon>Clostridia</taxon>
        <taxon>Lachnospirales</taxon>
        <taxon>Lachnospiraceae</taxon>
        <taxon>Agathobacter</taxon>
    </lineage>
</organism>
<evidence type="ECO:0000259" key="8">
    <source>
        <dbReference type="PROSITE" id="PS50893"/>
    </source>
</evidence>
<evidence type="ECO:0000256" key="3">
    <source>
        <dbReference type="ARBA" id="ARBA00022741"/>
    </source>
</evidence>
<keyword evidence="5 7" id="KW-1133">Transmembrane helix</keyword>
<dbReference type="Pfam" id="PF00005">
    <property type="entry name" value="ABC_tran"/>
    <property type="match status" value="1"/>
</dbReference>
<keyword evidence="2 7" id="KW-0812">Transmembrane</keyword>
<dbReference type="GO" id="GO:0005524">
    <property type="term" value="F:ATP binding"/>
    <property type="evidence" value="ECO:0007669"/>
    <property type="project" value="UniProtKB-KW"/>
</dbReference>
<feature type="transmembrane region" description="Helical" evidence="7">
    <location>
        <begin position="21"/>
        <end position="42"/>
    </location>
</feature>
<dbReference type="PROSITE" id="PS50929">
    <property type="entry name" value="ABC_TM1F"/>
    <property type="match status" value="1"/>
</dbReference>
<evidence type="ECO:0000256" key="5">
    <source>
        <dbReference type="ARBA" id="ARBA00022989"/>
    </source>
</evidence>
<feature type="domain" description="ABC transporter" evidence="8">
    <location>
        <begin position="339"/>
        <end position="545"/>
    </location>
</feature>
<evidence type="ECO:0000259" key="9">
    <source>
        <dbReference type="PROSITE" id="PS50929"/>
    </source>
</evidence>
<comment type="caution">
    <text evidence="10">The sequence shown here is derived from an EMBL/GenBank/DDBJ whole genome shotgun (WGS) entry which is preliminary data.</text>
</comment>
<dbReference type="PROSITE" id="PS50893">
    <property type="entry name" value="ABC_TRANSPORTER_2"/>
    <property type="match status" value="1"/>
</dbReference>
<dbReference type="PANTHER" id="PTHR43394">
    <property type="entry name" value="ATP-DEPENDENT PERMEASE MDL1, MITOCHONDRIAL"/>
    <property type="match status" value="1"/>
</dbReference>
<evidence type="ECO:0000313" key="11">
    <source>
        <dbReference type="Proteomes" id="UP000260642"/>
    </source>
</evidence>
<dbReference type="Gene3D" id="1.20.1560.10">
    <property type="entry name" value="ABC transporter type 1, transmembrane domain"/>
    <property type="match status" value="1"/>
</dbReference>
<dbReference type="GO" id="GO:0016887">
    <property type="term" value="F:ATP hydrolysis activity"/>
    <property type="evidence" value="ECO:0007669"/>
    <property type="project" value="InterPro"/>
</dbReference>
<feature type="transmembrane region" description="Helical" evidence="7">
    <location>
        <begin position="133"/>
        <end position="160"/>
    </location>
</feature>
<accession>A0A3E4EFJ7</accession>
<dbReference type="InterPro" id="IPR003593">
    <property type="entry name" value="AAA+_ATPase"/>
</dbReference>
<gene>
    <name evidence="10" type="ORF">DXD95_02555</name>
</gene>
<reference evidence="10 11" key="1">
    <citation type="submission" date="2018-08" db="EMBL/GenBank/DDBJ databases">
        <title>A genome reference for cultivated species of the human gut microbiota.</title>
        <authorList>
            <person name="Zou Y."/>
            <person name="Xue W."/>
            <person name="Luo G."/>
        </authorList>
    </citation>
    <scope>NUCLEOTIDE SEQUENCE [LARGE SCALE GENOMIC DNA]</scope>
    <source>
        <strain evidence="10 11">TM10-3</strain>
    </source>
</reference>
<proteinExistence type="predicted"/>
<dbReference type="SMART" id="SM00382">
    <property type="entry name" value="AAA"/>
    <property type="match status" value="1"/>
</dbReference>
<evidence type="ECO:0000256" key="7">
    <source>
        <dbReference type="SAM" id="Phobius"/>
    </source>
</evidence>
<feature type="transmembrane region" description="Helical" evidence="7">
    <location>
        <begin position="282"/>
        <end position="303"/>
    </location>
</feature>
<dbReference type="InterPro" id="IPR017871">
    <property type="entry name" value="ABC_transporter-like_CS"/>
</dbReference>
<dbReference type="EMBL" id="QSOB01000003">
    <property type="protein sequence ID" value="RGI69993.1"/>
    <property type="molecule type" value="Genomic_DNA"/>
</dbReference>
<evidence type="ECO:0000313" key="10">
    <source>
        <dbReference type="EMBL" id="RGI69993.1"/>
    </source>
</evidence>
<keyword evidence="6 7" id="KW-0472">Membrane</keyword>
<feature type="transmembrane region" description="Helical" evidence="7">
    <location>
        <begin position="166"/>
        <end position="184"/>
    </location>
</feature>
<dbReference type="InterPro" id="IPR027417">
    <property type="entry name" value="P-loop_NTPase"/>
</dbReference>
<dbReference type="AlphaFoldDB" id="A0A3E4EFJ7"/>
<keyword evidence="4 10" id="KW-0067">ATP-binding</keyword>
<sequence>MENISDIKNNLSSFCASIIRCNLKGFTLILLFSTIISSIGLANTYLMSQILDVLSQGATKHMVVNFIIIFIIVQSVKALVTYIFQYIVMKYNMKISNSLVKLIVNRLHGVKILSVKKYDSVYLAERLDSDTMLVTNFVISSLPSICMNIIILLLVFNLVVLIELKYGIILACICGLYILLYLLFKNGLYLKMLNYRNAKSRYLQSINEQIAFIDYVQIHVIYRAFLKRLEKYYDVFYKKGILLQKNSNLYVLVQSVIYLVGFSLVIYFAGTDLANARITVGQFTIIFTYMGIALSNTNLILIFGQTYQNTKTSYNRIKELYQLELREDGLLKKETVNFIEAKDISYIFENGNGLNKISADFQKGKRYLICGSNGAGKTTFINILIRQYKSLSGDIFIDNINIKKINYEQLRLNCFSVMNQEQKFPSVSVVEYINLSNNTEYSTREIIDRLIMKDMYNIAMDIHEVLEKETQNINMLSGGEKQKVELVKTILKDADVYFFDEPTAHLDQESRDEYYQYLKKEKDKIIVVVSHNSQERQYFDVIYEV</sequence>
<dbReference type="PROSITE" id="PS00211">
    <property type="entry name" value="ABC_TRANSPORTER_1"/>
    <property type="match status" value="1"/>
</dbReference>
<feature type="transmembrane region" description="Helical" evidence="7">
    <location>
        <begin position="62"/>
        <end position="84"/>
    </location>
</feature>
<keyword evidence="3" id="KW-0547">Nucleotide-binding</keyword>
<feature type="transmembrane region" description="Helical" evidence="7">
    <location>
        <begin position="249"/>
        <end position="270"/>
    </location>
</feature>
<dbReference type="PANTHER" id="PTHR43394:SF1">
    <property type="entry name" value="ATP-BINDING CASSETTE SUB-FAMILY B MEMBER 10, MITOCHONDRIAL"/>
    <property type="match status" value="1"/>
</dbReference>
<dbReference type="RefSeq" id="WP_117481534.1">
    <property type="nucleotide sequence ID" value="NZ_QSOB01000003.1"/>
</dbReference>
<evidence type="ECO:0000256" key="6">
    <source>
        <dbReference type="ARBA" id="ARBA00023136"/>
    </source>
</evidence>
<protein>
    <submittedName>
        <fullName evidence="10">ABC transporter ATP-binding protein</fullName>
    </submittedName>
</protein>
<feature type="domain" description="ABC transmembrane type-1" evidence="9">
    <location>
        <begin position="28"/>
        <end position="309"/>
    </location>
</feature>
<dbReference type="InterPro" id="IPR039421">
    <property type="entry name" value="Type_1_exporter"/>
</dbReference>
<dbReference type="Proteomes" id="UP000260642">
    <property type="component" value="Unassembled WGS sequence"/>
</dbReference>
<comment type="subcellular location">
    <subcellularLocation>
        <location evidence="1">Cell membrane</location>
        <topology evidence="1">Multi-pass membrane protein</topology>
    </subcellularLocation>
</comment>
<evidence type="ECO:0000256" key="4">
    <source>
        <dbReference type="ARBA" id="ARBA00022840"/>
    </source>
</evidence>
<dbReference type="Pfam" id="PF00664">
    <property type="entry name" value="ABC_membrane"/>
    <property type="match status" value="1"/>
</dbReference>
<dbReference type="SUPFAM" id="SSF52540">
    <property type="entry name" value="P-loop containing nucleoside triphosphate hydrolases"/>
    <property type="match status" value="1"/>
</dbReference>
<dbReference type="GO" id="GO:0015421">
    <property type="term" value="F:ABC-type oligopeptide transporter activity"/>
    <property type="evidence" value="ECO:0007669"/>
    <property type="project" value="TreeGrafter"/>
</dbReference>
<dbReference type="InterPro" id="IPR036640">
    <property type="entry name" value="ABC1_TM_sf"/>
</dbReference>
<name>A0A3E4EFJ7_9FIRM</name>
<dbReference type="InterPro" id="IPR011527">
    <property type="entry name" value="ABC1_TM_dom"/>
</dbReference>
<dbReference type="GO" id="GO:0005886">
    <property type="term" value="C:plasma membrane"/>
    <property type="evidence" value="ECO:0007669"/>
    <property type="project" value="UniProtKB-SubCell"/>
</dbReference>
<evidence type="ECO:0000256" key="1">
    <source>
        <dbReference type="ARBA" id="ARBA00004651"/>
    </source>
</evidence>
<dbReference type="Gene3D" id="3.40.50.300">
    <property type="entry name" value="P-loop containing nucleotide triphosphate hydrolases"/>
    <property type="match status" value="1"/>
</dbReference>
<dbReference type="InterPro" id="IPR003439">
    <property type="entry name" value="ABC_transporter-like_ATP-bd"/>
</dbReference>
<dbReference type="SUPFAM" id="SSF90123">
    <property type="entry name" value="ABC transporter transmembrane region"/>
    <property type="match status" value="1"/>
</dbReference>
<evidence type="ECO:0000256" key="2">
    <source>
        <dbReference type="ARBA" id="ARBA00022692"/>
    </source>
</evidence>